<proteinExistence type="inferred from homology"/>
<dbReference type="PRINTS" id="PR00245">
    <property type="entry name" value="OLFACTORYR"/>
</dbReference>
<dbReference type="SUPFAM" id="SSF81321">
    <property type="entry name" value="Family A G protein-coupled receptor-like"/>
    <property type="match status" value="1"/>
</dbReference>
<evidence type="ECO:0000256" key="6">
    <source>
        <dbReference type="ARBA" id="ARBA00023136"/>
    </source>
</evidence>
<feature type="transmembrane region" description="Helical" evidence="10">
    <location>
        <begin position="142"/>
        <end position="163"/>
    </location>
</feature>
<dbReference type="Proteomes" id="UP001652640">
    <property type="component" value="Chromosome 6"/>
</dbReference>
<reference evidence="12" key="1">
    <citation type="journal article" date="2022" name="J. Hered.">
        <title>A De Novo Chromosome-Level Genome Assembly of the White-Tailed Deer, Odocoileus Virginianus.</title>
        <authorList>
            <person name="London E.W."/>
            <person name="Roca A.L."/>
            <person name="Novakofski J.E."/>
            <person name="Mateus-Pinilla N.E."/>
        </authorList>
    </citation>
    <scope>NUCLEOTIDE SEQUENCE [LARGE SCALE GENOMIC DNA]</scope>
</reference>
<dbReference type="InParanoid" id="A0A6J0Y414"/>
<feature type="transmembrane region" description="Helical" evidence="10">
    <location>
        <begin position="273"/>
        <end position="290"/>
    </location>
</feature>
<evidence type="ECO:0000256" key="5">
    <source>
        <dbReference type="ARBA" id="ARBA00023040"/>
    </source>
</evidence>
<evidence type="ECO:0000256" key="1">
    <source>
        <dbReference type="ARBA" id="ARBA00003929"/>
    </source>
</evidence>
<sequence length="356" mass="40732">MDLQNYSLVSEFVLHGLCTSQHLQKFFFVFFSELYVLTVLGNLIIVVTVISDPQLHSSPMYFLLGNLSFLDIWLASFATPKMIRDFLSDQKLISFGGCMAQIFFLHFVGGAEMVLLVTMAYDRYVAICKPLHYMAVMSRRTCVGLVLVSWVIGFVHSISQVAFTVNLPYCGPNEVDSFFCDLPLVIKLACLDTYVLDILMISDSGLLSMSCFLLLLISYTVILINVRQRAAGGVSKALSTCSAHIMAVTLFFGPCIFIYVWPFNRFSVDKLLSVFYTIFTPLLNPLIYTLRNKEMKISMKKLRNRHVTSLKSSFPKSYMFLFIQKVSFFNIILIKYFILTLHWYNLYCATLQRNSY</sequence>
<dbReference type="RefSeq" id="XP_020756320.2">
    <property type="nucleotide sequence ID" value="XM_020900661.2"/>
</dbReference>
<feature type="transmembrane region" description="Helical" evidence="10">
    <location>
        <begin position="318"/>
        <end position="338"/>
    </location>
</feature>
<dbReference type="KEGG" id="ovr:110141699"/>
<keyword evidence="8 9" id="KW-0807">Transducer</keyword>
<dbReference type="PROSITE" id="PS00237">
    <property type="entry name" value="G_PROTEIN_RECEP_F1_1"/>
    <property type="match status" value="1"/>
</dbReference>
<dbReference type="PANTHER" id="PTHR48002">
    <property type="entry name" value="OLFACTORY RECEPTOR"/>
    <property type="match status" value="1"/>
</dbReference>
<dbReference type="GO" id="GO:0004930">
    <property type="term" value="F:G protein-coupled receptor activity"/>
    <property type="evidence" value="ECO:0007669"/>
    <property type="project" value="UniProtKB-KW"/>
</dbReference>
<reference evidence="13" key="2">
    <citation type="submission" date="2025-08" db="UniProtKB">
        <authorList>
            <consortium name="RefSeq"/>
        </authorList>
    </citation>
    <scope>IDENTIFICATION</scope>
    <source>
        <tissue evidence="13">Tongue muscle</tissue>
    </source>
</reference>
<evidence type="ECO:0000313" key="13">
    <source>
        <dbReference type="RefSeq" id="XP_020756320.2"/>
    </source>
</evidence>
<gene>
    <name evidence="13" type="primary">OR4K14</name>
</gene>
<accession>A0A6J0Y414</accession>
<dbReference type="Pfam" id="PF13853">
    <property type="entry name" value="7tm_4"/>
    <property type="match status" value="1"/>
</dbReference>
<evidence type="ECO:0000256" key="4">
    <source>
        <dbReference type="ARBA" id="ARBA00022989"/>
    </source>
</evidence>
<dbReference type="InterPro" id="IPR000276">
    <property type="entry name" value="GPCR_Rhodpsn"/>
</dbReference>
<dbReference type="CDD" id="cd15226">
    <property type="entry name" value="7tmA_OR4-like"/>
    <property type="match status" value="1"/>
</dbReference>
<comment type="function">
    <text evidence="1">Putative odorant or sperm cell receptor.</text>
</comment>
<name>A0A6J0Y414_ODOVR</name>
<organism evidence="12 13">
    <name type="scientific">Odocoileus virginianus</name>
    <name type="common">White-tailed deer</name>
    <dbReference type="NCBI Taxonomy" id="9874"/>
    <lineage>
        <taxon>Eukaryota</taxon>
        <taxon>Metazoa</taxon>
        <taxon>Chordata</taxon>
        <taxon>Craniata</taxon>
        <taxon>Vertebrata</taxon>
        <taxon>Euteleostomi</taxon>
        <taxon>Mammalia</taxon>
        <taxon>Eutheria</taxon>
        <taxon>Laurasiatheria</taxon>
        <taxon>Artiodactyla</taxon>
        <taxon>Ruminantia</taxon>
        <taxon>Pecora</taxon>
        <taxon>Cervidae</taxon>
        <taxon>Odocoileinae</taxon>
        <taxon>Odocoileus</taxon>
    </lineage>
</organism>
<comment type="similarity">
    <text evidence="9">Belongs to the G-protein coupled receptor 1 family.</text>
</comment>
<feature type="transmembrane region" description="Helical" evidence="10">
    <location>
        <begin position="238"/>
        <end position="261"/>
    </location>
</feature>
<evidence type="ECO:0000256" key="10">
    <source>
        <dbReference type="RuleBase" id="RU363047"/>
    </source>
</evidence>
<dbReference type="InterPro" id="IPR017452">
    <property type="entry name" value="GPCR_Rhodpsn_7TM"/>
</dbReference>
<evidence type="ECO:0000256" key="8">
    <source>
        <dbReference type="ARBA" id="ARBA00023224"/>
    </source>
</evidence>
<protein>
    <recommendedName>
        <fullName evidence="10">Olfactory receptor</fullName>
    </recommendedName>
</protein>
<evidence type="ECO:0000256" key="2">
    <source>
        <dbReference type="ARBA" id="ARBA00004141"/>
    </source>
</evidence>
<feature type="transmembrane region" description="Helical" evidence="10">
    <location>
        <begin position="99"/>
        <end position="121"/>
    </location>
</feature>
<keyword evidence="6 10" id="KW-0472">Membrane</keyword>
<dbReference type="GO" id="GO:0005886">
    <property type="term" value="C:plasma membrane"/>
    <property type="evidence" value="ECO:0007669"/>
    <property type="project" value="UniProtKB-SubCell"/>
</dbReference>
<feature type="transmembrane region" description="Helical" evidence="10">
    <location>
        <begin position="206"/>
        <end position="226"/>
    </location>
</feature>
<dbReference type="InterPro" id="IPR050427">
    <property type="entry name" value="Olfactory_Receptors"/>
</dbReference>
<keyword evidence="12" id="KW-1185">Reference proteome</keyword>
<dbReference type="InterPro" id="IPR000725">
    <property type="entry name" value="Olfact_rcpt"/>
</dbReference>
<keyword evidence="4 10" id="KW-1133">Transmembrane helix</keyword>
<feature type="transmembrane region" description="Helical" evidence="10">
    <location>
        <begin position="26"/>
        <end position="49"/>
    </location>
</feature>
<dbReference type="OrthoDB" id="9845816at2759"/>
<feature type="domain" description="G-protein coupled receptors family 1 profile" evidence="11">
    <location>
        <begin position="41"/>
        <end position="288"/>
    </location>
</feature>
<evidence type="ECO:0000259" key="11">
    <source>
        <dbReference type="PROSITE" id="PS50262"/>
    </source>
</evidence>
<dbReference type="PRINTS" id="PR00237">
    <property type="entry name" value="GPCRRHODOPSN"/>
</dbReference>
<dbReference type="PROSITE" id="PS50262">
    <property type="entry name" value="G_PROTEIN_RECEP_F1_2"/>
    <property type="match status" value="1"/>
</dbReference>
<dbReference type="Gene3D" id="1.20.1070.10">
    <property type="entry name" value="Rhodopsin 7-helix transmembrane proteins"/>
    <property type="match status" value="1"/>
</dbReference>
<dbReference type="GO" id="GO:0004984">
    <property type="term" value="F:olfactory receptor activity"/>
    <property type="evidence" value="ECO:0007669"/>
    <property type="project" value="InterPro"/>
</dbReference>
<keyword evidence="10" id="KW-1003">Cell membrane</keyword>
<keyword evidence="5 9" id="KW-0297">G-protein coupled receptor</keyword>
<keyword evidence="3 9" id="KW-0812">Transmembrane</keyword>
<evidence type="ECO:0000313" key="12">
    <source>
        <dbReference type="Proteomes" id="UP001652640"/>
    </source>
</evidence>
<keyword evidence="7 9" id="KW-0675">Receptor</keyword>
<keyword evidence="10" id="KW-0716">Sensory transduction</keyword>
<evidence type="ECO:0000256" key="3">
    <source>
        <dbReference type="ARBA" id="ARBA00022692"/>
    </source>
</evidence>
<evidence type="ECO:0000256" key="7">
    <source>
        <dbReference type="ARBA" id="ARBA00023170"/>
    </source>
</evidence>
<dbReference type="GeneID" id="110141699"/>
<keyword evidence="10" id="KW-0552">Olfaction</keyword>
<evidence type="ECO:0000256" key="9">
    <source>
        <dbReference type="RuleBase" id="RU000688"/>
    </source>
</evidence>
<feature type="transmembrane region" description="Helical" evidence="10">
    <location>
        <begin position="61"/>
        <end position="79"/>
    </location>
</feature>
<comment type="subcellular location">
    <subcellularLocation>
        <location evidence="10">Cell membrane</location>
        <topology evidence="10">Multi-pass membrane protein</topology>
    </subcellularLocation>
    <subcellularLocation>
        <location evidence="2">Membrane</location>
        <topology evidence="2">Multi-pass membrane protein</topology>
    </subcellularLocation>
</comment>
<dbReference type="AlphaFoldDB" id="A0A6J0Y414"/>